<protein>
    <submittedName>
        <fullName evidence="2">Pyridoxamine 5'-phosphate oxidase family protein</fullName>
    </submittedName>
</protein>
<evidence type="ECO:0000313" key="3">
    <source>
        <dbReference type="Proteomes" id="UP001526430"/>
    </source>
</evidence>
<sequence>MANATNEDEARTKVREMLEKVGVVMFVTTMPDGTQHARPMAIQKVEGDTVWFFHVAGTPKAQEIRQDSDVLLAASNPSSQDYVSAKGKARTSKDTAKAKALWSESARVWFPKGAEDPELELIAVSITGAEYWDSPSSTALHAYGYVKALATGERPAGGENKKVSF</sequence>
<dbReference type="SUPFAM" id="SSF50475">
    <property type="entry name" value="FMN-binding split barrel"/>
    <property type="match status" value="1"/>
</dbReference>
<organism evidence="2 3">
    <name type="scientific">Sabulicella glaciei</name>
    <dbReference type="NCBI Taxonomy" id="2984948"/>
    <lineage>
        <taxon>Bacteria</taxon>
        <taxon>Pseudomonadati</taxon>
        <taxon>Pseudomonadota</taxon>
        <taxon>Alphaproteobacteria</taxon>
        <taxon>Acetobacterales</taxon>
        <taxon>Acetobacteraceae</taxon>
        <taxon>Sabulicella</taxon>
    </lineage>
</organism>
<feature type="domain" description="General stress protein FMN-binding split barrel" evidence="1">
    <location>
        <begin position="10"/>
        <end position="155"/>
    </location>
</feature>
<dbReference type="Pfam" id="PF16242">
    <property type="entry name" value="Pyrid_ox_like"/>
    <property type="match status" value="1"/>
</dbReference>
<gene>
    <name evidence="2" type="ORF">OF850_10595</name>
</gene>
<accession>A0ABT3NV91</accession>
<name>A0ABT3NV91_9PROT</name>
<dbReference type="RefSeq" id="WP_301590048.1">
    <property type="nucleotide sequence ID" value="NZ_JAPFQI010000006.1"/>
</dbReference>
<dbReference type="PANTHER" id="PTHR34818:SF1">
    <property type="entry name" value="PROTEIN BLI-3"/>
    <property type="match status" value="1"/>
</dbReference>
<dbReference type="PANTHER" id="PTHR34818">
    <property type="entry name" value="PROTEIN BLI-3"/>
    <property type="match status" value="1"/>
</dbReference>
<dbReference type="Gene3D" id="2.30.110.10">
    <property type="entry name" value="Electron Transport, Fmn-binding Protein, Chain A"/>
    <property type="match status" value="1"/>
</dbReference>
<keyword evidence="3" id="KW-1185">Reference proteome</keyword>
<dbReference type="InterPro" id="IPR038725">
    <property type="entry name" value="YdaG_split_barrel_FMN-bd"/>
</dbReference>
<comment type="caution">
    <text evidence="2">The sequence shown here is derived from an EMBL/GenBank/DDBJ whole genome shotgun (WGS) entry which is preliminary data.</text>
</comment>
<dbReference type="InterPro" id="IPR012349">
    <property type="entry name" value="Split_barrel_FMN-bd"/>
</dbReference>
<dbReference type="InterPro" id="IPR052917">
    <property type="entry name" value="Stress-Dev_Protein"/>
</dbReference>
<dbReference type="EMBL" id="JAPFQI010000006">
    <property type="protein sequence ID" value="MCW8086077.1"/>
    <property type="molecule type" value="Genomic_DNA"/>
</dbReference>
<dbReference type="Proteomes" id="UP001526430">
    <property type="component" value="Unassembled WGS sequence"/>
</dbReference>
<proteinExistence type="predicted"/>
<evidence type="ECO:0000259" key="1">
    <source>
        <dbReference type="Pfam" id="PF16242"/>
    </source>
</evidence>
<evidence type="ECO:0000313" key="2">
    <source>
        <dbReference type="EMBL" id="MCW8086077.1"/>
    </source>
</evidence>
<reference evidence="2 3" key="1">
    <citation type="submission" date="2022-10" db="EMBL/GenBank/DDBJ databases">
        <title>Roseococcus glaciei nov., sp. nov., isolated from glacier.</title>
        <authorList>
            <person name="Liu Q."/>
            <person name="Xin Y.-H."/>
        </authorList>
    </citation>
    <scope>NUCLEOTIDE SEQUENCE [LARGE SCALE GENOMIC DNA]</scope>
    <source>
        <strain evidence="2 3">MDT2-1-1</strain>
    </source>
</reference>